<gene>
    <name evidence="1" type="ORF">NQ317_001261</name>
</gene>
<dbReference type="PANTHER" id="PTHR44099">
    <property type="entry name" value="RABCONNECTIN-3B, ISOFORM A"/>
    <property type="match status" value="1"/>
</dbReference>
<sequence>MYMYDILAVIIGKQVFPRYYRLQVNPATPRERRVQAHLELAELVEILARLLVMRKSDMQLAFRCLGIGIERSRLLELCSDADKLVPSMTYGLPLTPQADSCRTARHALTLIATARPAAFITTMAKEVARYNAMQQNAQTLNININNSVLHKAKPEILRGVELLIEKMQNEMSELLLMDIILHCLDPSQLKNKGLQDVFPAVCRFNQVSHCPATRRIAVGSHTGTLTIYELRHGKCTTIPAHSTAVTALAFSPDGKFLVSYACGENKLSFWQTSTGMFGLGQSQTKNIKSYSTAPIADVSRLNPMRLARLIWINNRTVTLMLADGSETRFNV</sequence>
<dbReference type="SMART" id="SM00320">
    <property type="entry name" value="WD40"/>
    <property type="match status" value="2"/>
</dbReference>
<dbReference type="EMBL" id="JAPWTJ010002209">
    <property type="protein sequence ID" value="KAJ8967327.1"/>
    <property type="molecule type" value="Genomic_DNA"/>
</dbReference>
<dbReference type="InterPro" id="IPR049916">
    <property type="entry name" value="WDR72-like"/>
</dbReference>
<protein>
    <recommendedName>
        <fullName evidence="3">WD repeat-containing protein 7</fullName>
    </recommendedName>
</protein>
<dbReference type="InterPro" id="IPR001680">
    <property type="entry name" value="WD40_rpt"/>
</dbReference>
<accession>A0ABQ9IWD5</accession>
<keyword evidence="2" id="KW-1185">Reference proteome</keyword>
<organism evidence="1 2">
    <name type="scientific">Molorchus minor</name>
    <dbReference type="NCBI Taxonomy" id="1323400"/>
    <lineage>
        <taxon>Eukaryota</taxon>
        <taxon>Metazoa</taxon>
        <taxon>Ecdysozoa</taxon>
        <taxon>Arthropoda</taxon>
        <taxon>Hexapoda</taxon>
        <taxon>Insecta</taxon>
        <taxon>Pterygota</taxon>
        <taxon>Neoptera</taxon>
        <taxon>Endopterygota</taxon>
        <taxon>Coleoptera</taxon>
        <taxon>Polyphaga</taxon>
        <taxon>Cucujiformia</taxon>
        <taxon>Chrysomeloidea</taxon>
        <taxon>Cerambycidae</taxon>
        <taxon>Lamiinae</taxon>
        <taxon>Monochamini</taxon>
        <taxon>Molorchus</taxon>
    </lineage>
</organism>
<dbReference type="SUPFAM" id="SSF50978">
    <property type="entry name" value="WD40 repeat-like"/>
    <property type="match status" value="1"/>
</dbReference>
<name>A0ABQ9IWD5_9CUCU</name>
<dbReference type="PANTHER" id="PTHR44099:SF4">
    <property type="entry name" value="RABCONNECTIN-3B, ISOFORM A"/>
    <property type="match status" value="1"/>
</dbReference>
<reference evidence="1" key="1">
    <citation type="journal article" date="2023" name="Insect Mol. Biol.">
        <title>Genome sequencing provides insights into the evolution of gene families encoding plant cell wall-degrading enzymes in longhorned beetles.</title>
        <authorList>
            <person name="Shin N.R."/>
            <person name="Okamura Y."/>
            <person name="Kirsch R."/>
            <person name="Pauchet Y."/>
        </authorList>
    </citation>
    <scope>NUCLEOTIDE SEQUENCE</scope>
    <source>
        <strain evidence="1">MMC_N1</strain>
    </source>
</reference>
<dbReference type="InterPro" id="IPR015943">
    <property type="entry name" value="WD40/YVTN_repeat-like_dom_sf"/>
</dbReference>
<evidence type="ECO:0008006" key="3">
    <source>
        <dbReference type="Google" id="ProtNLM"/>
    </source>
</evidence>
<dbReference type="Pfam" id="PF00400">
    <property type="entry name" value="WD40"/>
    <property type="match status" value="1"/>
</dbReference>
<dbReference type="Gene3D" id="2.130.10.10">
    <property type="entry name" value="YVTN repeat-like/Quinoprotein amine dehydrogenase"/>
    <property type="match status" value="1"/>
</dbReference>
<dbReference type="InterPro" id="IPR036322">
    <property type="entry name" value="WD40_repeat_dom_sf"/>
</dbReference>
<evidence type="ECO:0000313" key="1">
    <source>
        <dbReference type="EMBL" id="KAJ8967327.1"/>
    </source>
</evidence>
<comment type="caution">
    <text evidence="1">The sequence shown here is derived from an EMBL/GenBank/DDBJ whole genome shotgun (WGS) entry which is preliminary data.</text>
</comment>
<proteinExistence type="predicted"/>
<dbReference type="Proteomes" id="UP001162164">
    <property type="component" value="Unassembled WGS sequence"/>
</dbReference>
<evidence type="ECO:0000313" key="2">
    <source>
        <dbReference type="Proteomes" id="UP001162164"/>
    </source>
</evidence>